<feature type="transmembrane region" description="Helical" evidence="5">
    <location>
        <begin position="195"/>
        <end position="216"/>
    </location>
</feature>
<dbReference type="InterPro" id="IPR038770">
    <property type="entry name" value="Na+/solute_symporter_sf"/>
</dbReference>
<dbReference type="Pfam" id="PF01758">
    <property type="entry name" value="SBF"/>
    <property type="match status" value="1"/>
</dbReference>
<gene>
    <name evidence="6" type="ORF">CHR53_24565</name>
</gene>
<sequence length="323" mass="34670">MKLFEVVMKIVSKYLPVWIVLLSVIAYFFPQAFASIRHLTGPGLGMIFLLMGMSLSTDSIKSVLKAPRYTILGGVLKWTITVGVTVVIAFLFFRGEPELATGVILAGTVPSGTSANLYSFIAGGEVALSITLASVDTVISPVLTPTLVKVFAGQLIEIEFLPLFLNIIYIVFIPLFMGLFLQWKWPGKVELVRPYTSFLSTMALFVVVLSVISSAQATLSQQLAQLPVIFAAVFLQVAIPMFGGYGVARWLKVPEANCRSILFHVGICNTALSSTLAMEHISTIAAVPAVANMVVNLTLGALVANRFAFMSHGDGSSASKKAG</sequence>
<dbReference type="STRING" id="1193713.GCA_001636315_01812"/>
<name>A0A3Q9QVE7_9BACI</name>
<evidence type="ECO:0000256" key="5">
    <source>
        <dbReference type="SAM" id="Phobius"/>
    </source>
</evidence>
<keyword evidence="4 5" id="KW-0472">Membrane</keyword>
<dbReference type="InterPro" id="IPR002657">
    <property type="entry name" value="BilAc:Na_symport/Acr3"/>
</dbReference>
<evidence type="ECO:0000256" key="3">
    <source>
        <dbReference type="ARBA" id="ARBA00022989"/>
    </source>
</evidence>
<evidence type="ECO:0000313" key="6">
    <source>
        <dbReference type="EMBL" id="AZU64155.1"/>
    </source>
</evidence>
<dbReference type="GO" id="GO:0016020">
    <property type="term" value="C:membrane"/>
    <property type="evidence" value="ECO:0007669"/>
    <property type="project" value="UniProtKB-SubCell"/>
</dbReference>
<feature type="transmembrane region" description="Helical" evidence="5">
    <location>
        <begin position="126"/>
        <end position="143"/>
    </location>
</feature>
<organism evidence="6 7">
    <name type="scientific">Neobacillus mesonae</name>
    <dbReference type="NCBI Taxonomy" id="1193713"/>
    <lineage>
        <taxon>Bacteria</taxon>
        <taxon>Bacillati</taxon>
        <taxon>Bacillota</taxon>
        <taxon>Bacilli</taxon>
        <taxon>Bacillales</taxon>
        <taxon>Bacillaceae</taxon>
        <taxon>Neobacillus</taxon>
    </lineage>
</organism>
<feature type="transmembrane region" description="Helical" evidence="5">
    <location>
        <begin position="284"/>
        <end position="304"/>
    </location>
</feature>
<feature type="transmembrane region" description="Helical" evidence="5">
    <location>
        <begin position="99"/>
        <end position="119"/>
    </location>
</feature>
<feature type="transmembrane region" description="Helical" evidence="5">
    <location>
        <begin position="12"/>
        <end position="33"/>
    </location>
</feature>
<dbReference type="RefSeq" id="WP_066388240.1">
    <property type="nucleotide sequence ID" value="NZ_CP022572.1"/>
</dbReference>
<accession>A0A3Q9QVE7</accession>
<evidence type="ECO:0000256" key="1">
    <source>
        <dbReference type="ARBA" id="ARBA00004141"/>
    </source>
</evidence>
<evidence type="ECO:0000256" key="4">
    <source>
        <dbReference type="ARBA" id="ARBA00023136"/>
    </source>
</evidence>
<evidence type="ECO:0000256" key="2">
    <source>
        <dbReference type="ARBA" id="ARBA00022692"/>
    </source>
</evidence>
<comment type="subcellular location">
    <subcellularLocation>
        <location evidence="1">Membrane</location>
        <topology evidence="1">Multi-pass membrane protein</topology>
    </subcellularLocation>
</comment>
<proteinExistence type="predicted"/>
<dbReference type="PANTHER" id="PTHR10361:SF28">
    <property type="entry name" value="P3 PROTEIN-RELATED"/>
    <property type="match status" value="1"/>
</dbReference>
<feature type="transmembrane region" description="Helical" evidence="5">
    <location>
        <begin position="228"/>
        <end position="248"/>
    </location>
</feature>
<dbReference type="EMBL" id="CP022572">
    <property type="protein sequence ID" value="AZU64155.1"/>
    <property type="molecule type" value="Genomic_DNA"/>
</dbReference>
<feature type="transmembrane region" description="Helical" evidence="5">
    <location>
        <begin position="39"/>
        <end position="57"/>
    </location>
</feature>
<feature type="transmembrane region" description="Helical" evidence="5">
    <location>
        <begin position="163"/>
        <end position="183"/>
    </location>
</feature>
<dbReference type="OrthoDB" id="2800416at2"/>
<feature type="transmembrane region" description="Helical" evidence="5">
    <location>
        <begin position="69"/>
        <end position="93"/>
    </location>
</feature>
<protein>
    <submittedName>
        <fullName evidence="6">Bile acid transporter</fullName>
    </submittedName>
</protein>
<evidence type="ECO:0000313" key="7">
    <source>
        <dbReference type="Proteomes" id="UP000282892"/>
    </source>
</evidence>
<keyword evidence="2 5" id="KW-0812">Transmembrane</keyword>
<dbReference type="InterPro" id="IPR004710">
    <property type="entry name" value="Bilac:Na_transpt"/>
</dbReference>
<dbReference type="Proteomes" id="UP000282892">
    <property type="component" value="Chromosome"/>
</dbReference>
<reference evidence="6 7" key="1">
    <citation type="submission" date="2017-07" db="EMBL/GenBank/DDBJ databases">
        <title>The complete genome sequence of Bacillus mesonae strain H20-5, an efficient strain improving plant abiotic stress resistance.</title>
        <authorList>
            <person name="Kim S.Y."/>
            <person name="Song H."/>
            <person name="Sang M.K."/>
            <person name="Weon H.-Y."/>
            <person name="Song J."/>
        </authorList>
    </citation>
    <scope>NUCLEOTIDE SEQUENCE [LARGE SCALE GENOMIC DNA]</scope>
    <source>
        <strain evidence="6 7">H20-5</strain>
    </source>
</reference>
<dbReference type="PANTHER" id="PTHR10361">
    <property type="entry name" value="SODIUM-BILE ACID COTRANSPORTER"/>
    <property type="match status" value="1"/>
</dbReference>
<keyword evidence="7" id="KW-1185">Reference proteome</keyword>
<dbReference type="AlphaFoldDB" id="A0A3Q9QVE7"/>
<keyword evidence="3 5" id="KW-1133">Transmembrane helix</keyword>
<dbReference type="KEGG" id="nmk:CHR53_24565"/>
<dbReference type="Gene3D" id="1.20.1530.20">
    <property type="match status" value="1"/>
</dbReference>